<keyword evidence="1" id="KW-0732">Signal</keyword>
<dbReference type="EMBL" id="JACIET010000002">
    <property type="protein sequence ID" value="MBB4013611.1"/>
    <property type="molecule type" value="Genomic_DNA"/>
</dbReference>
<evidence type="ECO:0000313" key="2">
    <source>
        <dbReference type="EMBL" id="MBB4013611.1"/>
    </source>
</evidence>
<dbReference type="Proteomes" id="UP000561045">
    <property type="component" value="Unassembled WGS sequence"/>
</dbReference>
<feature type="signal peptide" evidence="1">
    <location>
        <begin position="1"/>
        <end position="23"/>
    </location>
</feature>
<proteinExistence type="predicted"/>
<dbReference type="InterPro" id="IPR021409">
    <property type="entry name" value="DUF3047"/>
</dbReference>
<accession>A0A840BJ89</accession>
<comment type="caution">
    <text evidence="2">The sequence shown here is derived from an EMBL/GenBank/DDBJ whole genome shotgun (WGS) entry which is preliminary data.</text>
</comment>
<dbReference type="Pfam" id="PF11249">
    <property type="entry name" value="DUF3047"/>
    <property type="match status" value="1"/>
</dbReference>
<evidence type="ECO:0008006" key="4">
    <source>
        <dbReference type="Google" id="ProtNLM"/>
    </source>
</evidence>
<protein>
    <recommendedName>
        <fullName evidence="4">DUF3047 domain-containing protein</fullName>
    </recommendedName>
</protein>
<gene>
    <name evidence="2" type="ORF">GGR36_002957</name>
</gene>
<organism evidence="2 3">
    <name type="scientific">Niveibacterium umoris</name>
    <dbReference type="NCBI Taxonomy" id="1193620"/>
    <lineage>
        <taxon>Bacteria</taxon>
        <taxon>Pseudomonadati</taxon>
        <taxon>Pseudomonadota</taxon>
        <taxon>Betaproteobacteria</taxon>
        <taxon>Rhodocyclales</taxon>
        <taxon>Rhodocyclaceae</taxon>
        <taxon>Niveibacterium</taxon>
    </lineage>
</organism>
<reference evidence="2 3" key="1">
    <citation type="submission" date="2020-08" db="EMBL/GenBank/DDBJ databases">
        <title>Genomic Encyclopedia of Type Strains, Phase IV (KMG-IV): sequencing the most valuable type-strain genomes for metagenomic binning, comparative biology and taxonomic classification.</title>
        <authorList>
            <person name="Goeker M."/>
        </authorList>
    </citation>
    <scope>NUCLEOTIDE SEQUENCE [LARGE SCALE GENOMIC DNA]</scope>
    <source>
        <strain evidence="2 3">DSM 106739</strain>
    </source>
</reference>
<dbReference type="RefSeq" id="WP_183635518.1">
    <property type="nucleotide sequence ID" value="NZ_BAABLE010000005.1"/>
</dbReference>
<evidence type="ECO:0000313" key="3">
    <source>
        <dbReference type="Proteomes" id="UP000561045"/>
    </source>
</evidence>
<name>A0A840BJ89_9RHOO</name>
<evidence type="ECO:0000256" key="1">
    <source>
        <dbReference type="SAM" id="SignalP"/>
    </source>
</evidence>
<sequence length="237" mass="25405">MSAAVRVVTIAIVFGVLSAQAQADAPCSPRKLGFDQPGWAHRPLSKTKRDTRYTLADEGGSKVLHAAADGSASFYAMAFNTPIAAPPVLRWRWKTDAPVPGADSRDKKKEDAPLRVIVAFDGDHASLPEEEQKRFKRAKTLLGKDVPYAVLMYTWSDKVPDDMVVASAHTSQVKLITLAPGSLGQWQAVARDVAADYRRAWGSAPGPVLGIAVMSDTDNTGAKAAGDYADIAIECAR</sequence>
<dbReference type="AlphaFoldDB" id="A0A840BJ89"/>
<keyword evidence="3" id="KW-1185">Reference proteome</keyword>
<feature type="chain" id="PRO_5032289613" description="DUF3047 domain-containing protein" evidence="1">
    <location>
        <begin position="24"/>
        <end position="237"/>
    </location>
</feature>